<keyword evidence="7" id="KW-0479">Metal-binding</keyword>
<feature type="transmembrane region" description="Helical" evidence="13">
    <location>
        <begin position="139"/>
        <end position="158"/>
    </location>
</feature>
<evidence type="ECO:0000256" key="11">
    <source>
        <dbReference type="ARBA" id="ARBA00023136"/>
    </source>
</evidence>
<keyword evidence="11 13" id="KW-0472">Membrane</keyword>
<feature type="transmembrane region" description="Helical" evidence="13">
    <location>
        <begin position="16"/>
        <end position="36"/>
    </location>
</feature>
<dbReference type="PANTHER" id="PTHR30529:SF1">
    <property type="entry name" value="CYTOCHROME B561 HOMOLOG 2"/>
    <property type="match status" value="1"/>
</dbReference>
<feature type="domain" description="Cytochrome b561 bacterial/Ni-hydrogenase" evidence="14">
    <location>
        <begin position="10"/>
        <end position="168"/>
    </location>
</feature>
<evidence type="ECO:0000256" key="2">
    <source>
        <dbReference type="ARBA" id="ARBA00004651"/>
    </source>
</evidence>
<evidence type="ECO:0000256" key="1">
    <source>
        <dbReference type="ARBA" id="ARBA00001970"/>
    </source>
</evidence>
<dbReference type="GO" id="GO:0046872">
    <property type="term" value="F:metal ion binding"/>
    <property type="evidence" value="ECO:0007669"/>
    <property type="project" value="UniProtKB-KW"/>
</dbReference>
<keyword evidence="6 13" id="KW-0812">Transmembrane</keyword>
<evidence type="ECO:0000256" key="3">
    <source>
        <dbReference type="ARBA" id="ARBA00022448"/>
    </source>
</evidence>
<evidence type="ECO:0000256" key="10">
    <source>
        <dbReference type="ARBA" id="ARBA00023004"/>
    </source>
</evidence>
<evidence type="ECO:0000256" key="9">
    <source>
        <dbReference type="ARBA" id="ARBA00022989"/>
    </source>
</evidence>
<evidence type="ECO:0000256" key="6">
    <source>
        <dbReference type="ARBA" id="ARBA00022692"/>
    </source>
</evidence>
<keyword evidence="8" id="KW-0249">Electron transport</keyword>
<keyword evidence="4" id="KW-1003">Cell membrane</keyword>
<reference evidence="15" key="1">
    <citation type="submission" date="2016-04" db="EMBL/GenBank/DDBJ databases">
        <authorList>
            <person name="Evans L.H."/>
            <person name="Alamgir A."/>
            <person name="Owens N."/>
            <person name="Weber N.D."/>
            <person name="Virtaneva K."/>
            <person name="Barbian K."/>
            <person name="Babar A."/>
            <person name="Rosenke K."/>
        </authorList>
    </citation>
    <scope>NUCLEOTIDE SEQUENCE</scope>
    <source>
        <strain evidence="15">86</strain>
    </source>
</reference>
<dbReference type="GO" id="GO:0009055">
    <property type="term" value="F:electron transfer activity"/>
    <property type="evidence" value="ECO:0007669"/>
    <property type="project" value="InterPro"/>
</dbReference>
<organism evidence="15">
    <name type="scientific">uncultured Alphaproteobacteria bacterium</name>
    <dbReference type="NCBI Taxonomy" id="91750"/>
    <lineage>
        <taxon>Bacteria</taxon>
        <taxon>Pseudomonadati</taxon>
        <taxon>Pseudomonadota</taxon>
        <taxon>Alphaproteobacteria</taxon>
        <taxon>environmental samples</taxon>
    </lineage>
</organism>
<evidence type="ECO:0000256" key="8">
    <source>
        <dbReference type="ARBA" id="ARBA00022982"/>
    </source>
</evidence>
<comment type="similarity">
    <text evidence="12">Belongs to the cytochrome b561 family.</text>
</comment>
<dbReference type="EMBL" id="FLUO01000002">
    <property type="protein sequence ID" value="SBW11083.1"/>
    <property type="molecule type" value="Genomic_DNA"/>
</dbReference>
<comment type="cofactor">
    <cofactor evidence="1">
        <name>heme b</name>
        <dbReference type="ChEBI" id="CHEBI:60344"/>
    </cofactor>
</comment>
<evidence type="ECO:0000256" key="13">
    <source>
        <dbReference type="SAM" id="Phobius"/>
    </source>
</evidence>
<evidence type="ECO:0000256" key="4">
    <source>
        <dbReference type="ARBA" id="ARBA00022475"/>
    </source>
</evidence>
<sequence length="201" mass="21083">MALGNTKDTYGCVSRAIHWLTVALLIGAFTLAWTDVIGIHKSVGVAILGVALARIAWTAIQPGVGALGNLPRWQHVAAKATHGLLLLWLAAMPLTGWAMSSAFGRPVSFFGLFSLPMLTDPDRALGRQLHEVHETLASVGLALIALHVAAALWHHFVVKDATLARMLPCRLANCACGGAPRAVGADVPRRDGDAGGCCGGR</sequence>
<evidence type="ECO:0000259" key="14">
    <source>
        <dbReference type="Pfam" id="PF01292"/>
    </source>
</evidence>
<evidence type="ECO:0000256" key="5">
    <source>
        <dbReference type="ARBA" id="ARBA00022617"/>
    </source>
</evidence>
<evidence type="ECO:0000256" key="12">
    <source>
        <dbReference type="ARBA" id="ARBA00037975"/>
    </source>
</evidence>
<keyword evidence="5" id="KW-0349">Heme</keyword>
<dbReference type="InterPro" id="IPR052168">
    <property type="entry name" value="Cytochrome_b561_oxidase"/>
</dbReference>
<dbReference type="Pfam" id="PF01292">
    <property type="entry name" value="Ni_hydr_CYTB"/>
    <property type="match status" value="1"/>
</dbReference>
<proteinExistence type="inferred from homology"/>
<name>A0A212KHA4_9PROT</name>
<dbReference type="GO" id="GO:0022904">
    <property type="term" value="P:respiratory electron transport chain"/>
    <property type="evidence" value="ECO:0007669"/>
    <property type="project" value="InterPro"/>
</dbReference>
<dbReference type="SUPFAM" id="SSF81342">
    <property type="entry name" value="Transmembrane di-heme cytochromes"/>
    <property type="match status" value="1"/>
</dbReference>
<evidence type="ECO:0000256" key="7">
    <source>
        <dbReference type="ARBA" id="ARBA00022723"/>
    </source>
</evidence>
<dbReference type="GO" id="GO:0020037">
    <property type="term" value="F:heme binding"/>
    <property type="evidence" value="ECO:0007669"/>
    <property type="project" value="TreeGrafter"/>
</dbReference>
<keyword evidence="10" id="KW-0408">Iron</keyword>
<dbReference type="PANTHER" id="PTHR30529">
    <property type="entry name" value="CYTOCHROME B561"/>
    <property type="match status" value="1"/>
</dbReference>
<evidence type="ECO:0000313" key="15">
    <source>
        <dbReference type="EMBL" id="SBW11083.1"/>
    </source>
</evidence>
<keyword evidence="3" id="KW-0813">Transport</keyword>
<dbReference type="InterPro" id="IPR016174">
    <property type="entry name" value="Di-haem_cyt_TM"/>
</dbReference>
<protein>
    <submittedName>
        <fullName evidence="15">Cytochrome B561</fullName>
    </submittedName>
</protein>
<keyword evidence="9 13" id="KW-1133">Transmembrane helix</keyword>
<gene>
    <name evidence="15" type="ORF">KL86APRO_20069</name>
</gene>
<feature type="transmembrane region" description="Helical" evidence="13">
    <location>
        <begin position="43"/>
        <end position="60"/>
    </location>
</feature>
<comment type="subcellular location">
    <subcellularLocation>
        <location evidence="2">Cell membrane</location>
        <topology evidence="2">Multi-pass membrane protein</topology>
    </subcellularLocation>
</comment>
<dbReference type="InterPro" id="IPR011577">
    <property type="entry name" value="Cyt_b561_bac/Ni-Hgenase"/>
</dbReference>
<accession>A0A212KHA4</accession>
<dbReference type="GO" id="GO:0005886">
    <property type="term" value="C:plasma membrane"/>
    <property type="evidence" value="ECO:0007669"/>
    <property type="project" value="UniProtKB-SubCell"/>
</dbReference>
<dbReference type="AlphaFoldDB" id="A0A212KHA4"/>